<organism evidence="1">
    <name type="scientific">marine sediment metagenome</name>
    <dbReference type="NCBI Taxonomy" id="412755"/>
    <lineage>
        <taxon>unclassified sequences</taxon>
        <taxon>metagenomes</taxon>
        <taxon>ecological metagenomes</taxon>
    </lineage>
</organism>
<accession>X1BK96</accession>
<evidence type="ECO:0000313" key="1">
    <source>
        <dbReference type="EMBL" id="GAG95445.1"/>
    </source>
</evidence>
<sequence>MPRLEVDDICRYVYIRISCPTADEIKIEYIAAEDLASNFWDENENAAIDCSGFHADAIDADFTVRGKADGIKTTIHYSDGVDTHVAESNEASVLGWAWANLTKVFDGIDAGDSYRKVNLGAN</sequence>
<dbReference type="EMBL" id="BART01019723">
    <property type="protein sequence ID" value="GAG95445.1"/>
    <property type="molecule type" value="Genomic_DNA"/>
</dbReference>
<protein>
    <submittedName>
        <fullName evidence="1">Uncharacterized protein</fullName>
    </submittedName>
</protein>
<gene>
    <name evidence="1" type="ORF">S01H4_36832</name>
</gene>
<proteinExistence type="predicted"/>
<name>X1BK96_9ZZZZ</name>
<dbReference type="AlphaFoldDB" id="X1BK96"/>
<reference evidence="1" key="1">
    <citation type="journal article" date="2014" name="Front. Microbiol.">
        <title>High frequency of phylogenetically diverse reductive dehalogenase-homologous genes in deep subseafloor sedimentary metagenomes.</title>
        <authorList>
            <person name="Kawai M."/>
            <person name="Futagami T."/>
            <person name="Toyoda A."/>
            <person name="Takaki Y."/>
            <person name="Nishi S."/>
            <person name="Hori S."/>
            <person name="Arai W."/>
            <person name="Tsubouchi T."/>
            <person name="Morono Y."/>
            <person name="Uchiyama I."/>
            <person name="Ito T."/>
            <person name="Fujiyama A."/>
            <person name="Inagaki F."/>
            <person name="Takami H."/>
        </authorList>
    </citation>
    <scope>NUCLEOTIDE SEQUENCE</scope>
    <source>
        <strain evidence="1">Expedition CK06-06</strain>
    </source>
</reference>
<feature type="non-terminal residue" evidence="1">
    <location>
        <position position="122"/>
    </location>
</feature>
<comment type="caution">
    <text evidence="1">The sequence shown here is derived from an EMBL/GenBank/DDBJ whole genome shotgun (WGS) entry which is preliminary data.</text>
</comment>